<dbReference type="OrthoDB" id="9807125at2"/>
<organism evidence="4 5">
    <name type="scientific">Acaryochloris marina (strain MBIC 11017)</name>
    <dbReference type="NCBI Taxonomy" id="329726"/>
    <lineage>
        <taxon>Bacteria</taxon>
        <taxon>Bacillati</taxon>
        <taxon>Cyanobacteriota</taxon>
        <taxon>Cyanophyceae</taxon>
        <taxon>Acaryochloridales</taxon>
        <taxon>Acaryochloridaceae</taxon>
        <taxon>Acaryochloris</taxon>
    </lineage>
</organism>
<evidence type="ECO:0000256" key="2">
    <source>
        <dbReference type="PROSITE-ProRule" id="PRU00703"/>
    </source>
</evidence>
<dbReference type="KEGG" id="amr:AM1_5445"/>
<feature type="domain" description="CBS" evidence="3">
    <location>
        <begin position="75"/>
        <end position="130"/>
    </location>
</feature>
<dbReference type="AlphaFoldDB" id="B0CCV9"/>
<name>B0CCV9_ACAM1</name>
<dbReference type="SMART" id="SM00116">
    <property type="entry name" value="CBS"/>
    <property type="match status" value="2"/>
</dbReference>
<dbReference type="Gene3D" id="3.10.580.10">
    <property type="entry name" value="CBS-domain"/>
    <property type="match status" value="1"/>
</dbReference>
<dbReference type="RefSeq" id="WP_012165640.1">
    <property type="nucleotide sequence ID" value="NC_009925.1"/>
</dbReference>
<dbReference type="PANTHER" id="PTHR43080:SF2">
    <property type="entry name" value="CBS DOMAIN-CONTAINING PROTEIN"/>
    <property type="match status" value="1"/>
</dbReference>
<evidence type="ECO:0000313" key="4">
    <source>
        <dbReference type="EMBL" id="ABW30401.1"/>
    </source>
</evidence>
<feature type="domain" description="CBS" evidence="3">
    <location>
        <begin position="8"/>
        <end position="69"/>
    </location>
</feature>
<keyword evidence="5" id="KW-1185">Reference proteome</keyword>
<reference evidence="4 5" key="1">
    <citation type="journal article" date="2008" name="Proc. Natl. Acad. Sci. U.S.A.">
        <title>Niche adaptation and genome expansion in the chlorophyll d-producing cyanobacterium Acaryochloris marina.</title>
        <authorList>
            <person name="Swingley W.D."/>
            <person name="Chen M."/>
            <person name="Cheung P.C."/>
            <person name="Conrad A.L."/>
            <person name="Dejesa L.C."/>
            <person name="Hao J."/>
            <person name="Honchak B.M."/>
            <person name="Karbach L.E."/>
            <person name="Kurdoglu A."/>
            <person name="Lahiri S."/>
            <person name="Mastrian S.D."/>
            <person name="Miyashita H."/>
            <person name="Page L."/>
            <person name="Ramakrishna P."/>
            <person name="Satoh S."/>
            <person name="Sattley W.M."/>
            <person name="Shimada Y."/>
            <person name="Taylor H.L."/>
            <person name="Tomo T."/>
            <person name="Tsuchiya T."/>
            <person name="Wang Z.T."/>
            <person name="Raymond J."/>
            <person name="Mimuro M."/>
            <person name="Blankenship R.E."/>
            <person name="Touchman J.W."/>
        </authorList>
    </citation>
    <scope>NUCLEOTIDE SEQUENCE [LARGE SCALE GENOMIC DNA]</scope>
    <source>
        <strain evidence="5">MBIC 11017</strain>
    </source>
</reference>
<gene>
    <name evidence="4" type="ordered locus">AM1_5445</name>
</gene>
<dbReference type="PANTHER" id="PTHR43080">
    <property type="entry name" value="CBS DOMAIN-CONTAINING PROTEIN CBSX3, MITOCHONDRIAL"/>
    <property type="match status" value="1"/>
</dbReference>
<dbReference type="PROSITE" id="PS51371">
    <property type="entry name" value="CBS"/>
    <property type="match status" value="2"/>
</dbReference>
<sequence length="151" mass="16900">MMRAEEIMTRDVVAISGSATVADAVSKMKEKGLRALIVEPRYAGDPYGMVTQTDIVYKVAAFGYDPKKMKVYEVMTKPCIVVNPDLGVEYVARLFANTGIRRAPVVKDHLLGVISISDILKKSDFVEKPKSNFEQYCEEFPNAPEARIYED</sequence>
<accession>B0CCV9</accession>
<dbReference type="Proteomes" id="UP000000268">
    <property type="component" value="Chromosome"/>
</dbReference>
<dbReference type="Pfam" id="PF02672">
    <property type="entry name" value="CP12"/>
    <property type="match status" value="1"/>
</dbReference>
<evidence type="ECO:0000259" key="3">
    <source>
        <dbReference type="PROSITE" id="PS51371"/>
    </source>
</evidence>
<dbReference type="InterPro" id="IPR000644">
    <property type="entry name" value="CBS_dom"/>
</dbReference>
<dbReference type="InterPro" id="IPR046342">
    <property type="entry name" value="CBS_dom_sf"/>
</dbReference>
<dbReference type="HOGENOM" id="CLU_040681_12_3_3"/>
<proteinExistence type="predicted"/>
<dbReference type="STRING" id="329726.AM1_5445"/>
<dbReference type="EMBL" id="CP000828">
    <property type="protein sequence ID" value="ABW30401.1"/>
    <property type="molecule type" value="Genomic_DNA"/>
</dbReference>
<dbReference type="eggNOG" id="COG0517">
    <property type="taxonomic scope" value="Bacteria"/>
</dbReference>
<dbReference type="InterPro" id="IPR051257">
    <property type="entry name" value="Diverse_CBS-Domain"/>
</dbReference>
<evidence type="ECO:0000313" key="5">
    <source>
        <dbReference type="Proteomes" id="UP000000268"/>
    </source>
</evidence>
<dbReference type="SUPFAM" id="SSF54631">
    <property type="entry name" value="CBS-domain pair"/>
    <property type="match status" value="1"/>
</dbReference>
<keyword evidence="1 2" id="KW-0129">CBS domain</keyword>
<protein>
    <submittedName>
        <fullName evidence="4">CBS domain containing membrane protein, putative</fullName>
    </submittedName>
</protein>
<dbReference type="Pfam" id="PF00571">
    <property type="entry name" value="CBS"/>
    <property type="match status" value="2"/>
</dbReference>
<evidence type="ECO:0000256" key="1">
    <source>
        <dbReference type="ARBA" id="ARBA00023122"/>
    </source>
</evidence>